<proteinExistence type="predicted"/>
<evidence type="ECO:0000313" key="11">
    <source>
        <dbReference type="EMBL" id="GAA3815417.1"/>
    </source>
</evidence>
<dbReference type="PROSITE" id="PS00108">
    <property type="entry name" value="PROTEIN_KINASE_ST"/>
    <property type="match status" value="1"/>
</dbReference>
<dbReference type="EMBL" id="BAABCM010000004">
    <property type="protein sequence ID" value="GAA3815417.1"/>
    <property type="molecule type" value="Genomic_DNA"/>
</dbReference>
<feature type="region of interest" description="Disordered" evidence="8">
    <location>
        <begin position="55"/>
        <end position="92"/>
    </location>
</feature>
<dbReference type="EC" id="2.7.11.1" evidence="1"/>
<keyword evidence="12" id="KW-1185">Reference proteome</keyword>
<dbReference type="Pfam" id="PF00069">
    <property type="entry name" value="Pkinase"/>
    <property type="match status" value="1"/>
</dbReference>
<feature type="compositionally biased region" description="Low complexity" evidence="8">
    <location>
        <begin position="469"/>
        <end position="510"/>
    </location>
</feature>
<keyword evidence="9" id="KW-0472">Membrane</keyword>
<accession>A0ABP7ID17</accession>
<dbReference type="PANTHER" id="PTHR43289:SF6">
    <property type="entry name" value="SERINE_THREONINE-PROTEIN KINASE NEKL-3"/>
    <property type="match status" value="1"/>
</dbReference>
<protein>
    <recommendedName>
        <fullName evidence="1">non-specific serine/threonine protein kinase</fullName>
        <ecNumber evidence="1">2.7.11.1</ecNumber>
    </recommendedName>
</protein>
<dbReference type="InterPro" id="IPR017441">
    <property type="entry name" value="Protein_kinase_ATP_BS"/>
</dbReference>
<evidence type="ECO:0000259" key="10">
    <source>
        <dbReference type="PROSITE" id="PS50011"/>
    </source>
</evidence>
<keyword evidence="9" id="KW-0812">Transmembrane</keyword>
<keyword evidence="6 7" id="KW-0067">ATP-binding</keyword>
<evidence type="ECO:0000256" key="8">
    <source>
        <dbReference type="SAM" id="MobiDB-lite"/>
    </source>
</evidence>
<sequence>MVAGRLGVVAGRLGVVAGRLGVVAGRLGVVAGRLGVVAGRLTGRLAGRPDVLAARPDQAAGHGGRLPGGWPGSRVPHVTGSPVGGPGGREARRPVSVQVRAAWIGPGQRVRAVRNRPARVAWTVSRCLPRGVWSRHRSLAGVTETEGQDNPRVIAGRYRLQRHIGGGAMGVVWEANDQLLDRTVAVKQLLLPPRLTPEEAEQARKRSFREARLAARLQHPHAITVFDVADDDGKPVLVMEYLPSHSLAEVLAERGSLPPGEVARIGAHAASALAAAHAAGIVHRDVKPGNILLGEDGIAKITDFGISKAADDGTLTGSGRFAGTPAFLSPEAARGETPGPESDVYSLGATLYAAVEGRMPYGDTDNQMALLYAAAAGRVAPPEHAGPLTGVLTRMLDVDPKARPTMAELAAELGKLALMTATTKVDPVPPQRPSRRRFAYAGAALAVVAALVVALVILLPASTGDNDAPADQASAPPSPTSATNSPAPPSTSVTTVTKTATSSPSPTPATASAVQAVSDYYAMMPGNTDAGWERLGPGLQAQGKTRYVNFWSSISSITIVGGPRQIDASTVEVTVDFVKGGSHSRERHHLGMIERDGKWLINTDTLVR</sequence>
<dbReference type="InterPro" id="IPR008271">
    <property type="entry name" value="Ser/Thr_kinase_AS"/>
</dbReference>
<comment type="caution">
    <text evidence="11">The sequence shown here is derived from an EMBL/GenBank/DDBJ whole genome shotgun (WGS) entry which is preliminary data.</text>
</comment>
<keyword evidence="2" id="KW-0723">Serine/threonine-protein kinase</keyword>
<feature type="domain" description="Protein kinase" evidence="10">
    <location>
        <begin position="158"/>
        <end position="419"/>
    </location>
</feature>
<evidence type="ECO:0000256" key="3">
    <source>
        <dbReference type="ARBA" id="ARBA00022679"/>
    </source>
</evidence>
<evidence type="ECO:0000256" key="4">
    <source>
        <dbReference type="ARBA" id="ARBA00022741"/>
    </source>
</evidence>
<dbReference type="SMART" id="SM00220">
    <property type="entry name" value="S_TKc"/>
    <property type="match status" value="1"/>
</dbReference>
<evidence type="ECO:0000313" key="12">
    <source>
        <dbReference type="Proteomes" id="UP001501624"/>
    </source>
</evidence>
<keyword evidence="4 7" id="KW-0547">Nucleotide-binding</keyword>
<gene>
    <name evidence="11" type="ORF">GCM10022380_37020</name>
</gene>
<evidence type="ECO:0000256" key="7">
    <source>
        <dbReference type="PROSITE-ProRule" id="PRU10141"/>
    </source>
</evidence>
<dbReference type="Gene3D" id="1.10.510.10">
    <property type="entry name" value="Transferase(Phosphotransferase) domain 1"/>
    <property type="match status" value="1"/>
</dbReference>
<dbReference type="Gene3D" id="3.30.200.20">
    <property type="entry name" value="Phosphorylase Kinase, domain 1"/>
    <property type="match status" value="1"/>
</dbReference>
<feature type="binding site" evidence="7">
    <location>
        <position position="187"/>
    </location>
    <ligand>
        <name>ATP</name>
        <dbReference type="ChEBI" id="CHEBI:30616"/>
    </ligand>
</feature>
<evidence type="ECO:0000256" key="9">
    <source>
        <dbReference type="SAM" id="Phobius"/>
    </source>
</evidence>
<evidence type="ECO:0000256" key="2">
    <source>
        <dbReference type="ARBA" id="ARBA00022527"/>
    </source>
</evidence>
<evidence type="ECO:0000256" key="1">
    <source>
        <dbReference type="ARBA" id="ARBA00012513"/>
    </source>
</evidence>
<name>A0ABP7ID17_9PSEU</name>
<dbReference type="InterPro" id="IPR000719">
    <property type="entry name" value="Prot_kinase_dom"/>
</dbReference>
<dbReference type="PROSITE" id="PS50011">
    <property type="entry name" value="PROTEIN_KINASE_DOM"/>
    <property type="match status" value="1"/>
</dbReference>
<feature type="region of interest" description="Disordered" evidence="8">
    <location>
        <begin position="465"/>
        <end position="510"/>
    </location>
</feature>
<feature type="transmembrane region" description="Helical" evidence="9">
    <location>
        <begin position="438"/>
        <end position="459"/>
    </location>
</feature>
<evidence type="ECO:0000256" key="6">
    <source>
        <dbReference type="ARBA" id="ARBA00022840"/>
    </source>
</evidence>
<evidence type="ECO:0000256" key="5">
    <source>
        <dbReference type="ARBA" id="ARBA00022777"/>
    </source>
</evidence>
<dbReference type="CDD" id="cd14014">
    <property type="entry name" value="STKc_PknB_like"/>
    <property type="match status" value="1"/>
</dbReference>
<dbReference type="Proteomes" id="UP001501624">
    <property type="component" value="Unassembled WGS sequence"/>
</dbReference>
<feature type="compositionally biased region" description="Gly residues" evidence="8">
    <location>
        <begin position="61"/>
        <end position="71"/>
    </location>
</feature>
<dbReference type="PANTHER" id="PTHR43289">
    <property type="entry name" value="MITOGEN-ACTIVATED PROTEIN KINASE KINASE KINASE 20-RELATED"/>
    <property type="match status" value="1"/>
</dbReference>
<keyword evidence="3" id="KW-0808">Transferase</keyword>
<organism evidence="11 12">
    <name type="scientific">Amycolatopsis tucumanensis</name>
    <dbReference type="NCBI Taxonomy" id="401106"/>
    <lineage>
        <taxon>Bacteria</taxon>
        <taxon>Bacillati</taxon>
        <taxon>Actinomycetota</taxon>
        <taxon>Actinomycetes</taxon>
        <taxon>Pseudonocardiales</taxon>
        <taxon>Pseudonocardiaceae</taxon>
        <taxon>Amycolatopsis</taxon>
    </lineage>
</organism>
<keyword evidence="5" id="KW-0418">Kinase</keyword>
<keyword evidence="9" id="KW-1133">Transmembrane helix</keyword>
<dbReference type="SUPFAM" id="SSF56112">
    <property type="entry name" value="Protein kinase-like (PK-like)"/>
    <property type="match status" value="1"/>
</dbReference>
<dbReference type="InterPro" id="IPR011009">
    <property type="entry name" value="Kinase-like_dom_sf"/>
</dbReference>
<reference evidence="12" key="1">
    <citation type="journal article" date="2019" name="Int. J. Syst. Evol. Microbiol.">
        <title>The Global Catalogue of Microorganisms (GCM) 10K type strain sequencing project: providing services to taxonomists for standard genome sequencing and annotation.</title>
        <authorList>
            <consortium name="The Broad Institute Genomics Platform"/>
            <consortium name="The Broad Institute Genome Sequencing Center for Infectious Disease"/>
            <person name="Wu L."/>
            <person name="Ma J."/>
        </authorList>
    </citation>
    <scope>NUCLEOTIDE SEQUENCE [LARGE SCALE GENOMIC DNA]</scope>
    <source>
        <strain evidence="12">JCM 17017</strain>
    </source>
</reference>
<dbReference type="PROSITE" id="PS00107">
    <property type="entry name" value="PROTEIN_KINASE_ATP"/>
    <property type="match status" value="1"/>
</dbReference>